<protein>
    <recommendedName>
        <fullName evidence="2">Alliinase C-terminal domain-containing protein</fullName>
    </recommendedName>
</protein>
<keyword evidence="4" id="KW-1185">Reference proteome</keyword>
<dbReference type="Proteomes" id="UP000233551">
    <property type="component" value="Unassembled WGS sequence"/>
</dbReference>
<dbReference type="GO" id="GO:0008483">
    <property type="term" value="F:transaminase activity"/>
    <property type="evidence" value="ECO:0007669"/>
    <property type="project" value="TreeGrafter"/>
</dbReference>
<dbReference type="AlphaFoldDB" id="A0A2I0HUS9"/>
<dbReference type="InterPro" id="IPR015422">
    <property type="entry name" value="PyrdxlP-dep_Trfase_small"/>
</dbReference>
<evidence type="ECO:0000256" key="1">
    <source>
        <dbReference type="ARBA" id="ARBA00022898"/>
    </source>
</evidence>
<comment type="caution">
    <text evidence="3">The sequence shown here is derived from an EMBL/GenBank/DDBJ whole genome shotgun (WGS) entry which is preliminary data.</text>
</comment>
<dbReference type="PANTHER" id="PTHR43795">
    <property type="entry name" value="BIFUNCTIONAL ASPARTATE AMINOTRANSFERASE AND GLUTAMATE/ASPARTATE-PREPHENATE AMINOTRANSFERASE-RELATED"/>
    <property type="match status" value="1"/>
</dbReference>
<dbReference type="Gene3D" id="3.90.1150.10">
    <property type="entry name" value="Aspartate Aminotransferase, domain 1"/>
    <property type="match status" value="1"/>
</dbReference>
<evidence type="ECO:0000259" key="2">
    <source>
        <dbReference type="Pfam" id="PF04864"/>
    </source>
</evidence>
<dbReference type="GO" id="GO:0006520">
    <property type="term" value="P:amino acid metabolic process"/>
    <property type="evidence" value="ECO:0007669"/>
    <property type="project" value="TreeGrafter"/>
</dbReference>
<name>A0A2I0HUS9_PUNGR</name>
<organism evidence="3 4">
    <name type="scientific">Punica granatum</name>
    <name type="common">Pomegranate</name>
    <dbReference type="NCBI Taxonomy" id="22663"/>
    <lineage>
        <taxon>Eukaryota</taxon>
        <taxon>Viridiplantae</taxon>
        <taxon>Streptophyta</taxon>
        <taxon>Embryophyta</taxon>
        <taxon>Tracheophyta</taxon>
        <taxon>Spermatophyta</taxon>
        <taxon>Magnoliopsida</taxon>
        <taxon>eudicotyledons</taxon>
        <taxon>Gunneridae</taxon>
        <taxon>Pentapetalae</taxon>
        <taxon>rosids</taxon>
        <taxon>malvids</taxon>
        <taxon>Myrtales</taxon>
        <taxon>Lythraceae</taxon>
        <taxon>Punica</taxon>
    </lineage>
</organism>
<dbReference type="SUPFAM" id="SSF53383">
    <property type="entry name" value="PLP-dependent transferases"/>
    <property type="match status" value="1"/>
</dbReference>
<dbReference type="InterPro" id="IPR015424">
    <property type="entry name" value="PyrdxlP-dep_Trfase"/>
</dbReference>
<evidence type="ECO:0000313" key="4">
    <source>
        <dbReference type="Proteomes" id="UP000233551"/>
    </source>
</evidence>
<dbReference type="InterPro" id="IPR006948">
    <property type="entry name" value="Alliinase_C"/>
</dbReference>
<keyword evidence="1" id="KW-0663">Pyridoxal phosphate</keyword>
<dbReference type="EMBL" id="PGOL01005322">
    <property type="protein sequence ID" value="PKI35461.1"/>
    <property type="molecule type" value="Genomic_DNA"/>
</dbReference>
<feature type="domain" description="Alliinase C-terminal" evidence="2">
    <location>
        <begin position="1"/>
        <end position="140"/>
    </location>
</feature>
<sequence length="213" mass="24822">MTKYVADNTIGVSKDTQLRMLKIFKVVLEDRGKGMFEFAHGIMKNRWYKLRNVLAQTDRFSLQNTSASYCTFFHKEREYTPAFAWLKCEKEEDENCYEVLRSGNIIGRKGDIFNADNRYVRLSLIGLEDDFNSLLNHLRNWSAPSQNSHGMEISTPDLTHLCVWIGGSLHWVMLPWHRSQVVSKGMSALLCDWKLMLISLLEIEILKSYYHTC</sequence>
<evidence type="ECO:0000313" key="3">
    <source>
        <dbReference type="EMBL" id="PKI35461.1"/>
    </source>
</evidence>
<dbReference type="GO" id="GO:0016846">
    <property type="term" value="F:carbon-sulfur lyase activity"/>
    <property type="evidence" value="ECO:0007669"/>
    <property type="project" value="InterPro"/>
</dbReference>
<gene>
    <name evidence="3" type="ORF">CRG98_044147</name>
</gene>
<dbReference type="PANTHER" id="PTHR43795:SF20">
    <property type="entry name" value="TRYPTOPHAN AMINOTRANSFERASE-RELATED PROTEIN 3"/>
    <property type="match status" value="1"/>
</dbReference>
<dbReference type="Pfam" id="PF04864">
    <property type="entry name" value="Alliinase_C"/>
    <property type="match status" value="1"/>
</dbReference>
<proteinExistence type="predicted"/>
<accession>A0A2I0HUS9</accession>
<dbReference type="STRING" id="22663.A0A2I0HUS9"/>
<reference evidence="3 4" key="1">
    <citation type="submission" date="2017-11" db="EMBL/GenBank/DDBJ databases">
        <title>De-novo sequencing of pomegranate (Punica granatum L.) genome.</title>
        <authorList>
            <person name="Akparov Z."/>
            <person name="Amiraslanov A."/>
            <person name="Hajiyeva S."/>
            <person name="Abbasov M."/>
            <person name="Kaur K."/>
            <person name="Hamwieh A."/>
            <person name="Solovyev V."/>
            <person name="Salamov A."/>
            <person name="Braich B."/>
            <person name="Kosarev P."/>
            <person name="Mahmoud A."/>
            <person name="Hajiyev E."/>
            <person name="Babayeva S."/>
            <person name="Izzatullayeva V."/>
            <person name="Mammadov A."/>
            <person name="Mammadov A."/>
            <person name="Sharifova S."/>
            <person name="Ojaghi J."/>
            <person name="Eynullazada K."/>
            <person name="Bayramov B."/>
            <person name="Abdulazimova A."/>
            <person name="Shahmuradov I."/>
        </authorList>
    </citation>
    <scope>NUCLEOTIDE SEQUENCE [LARGE SCALE GENOMIC DNA]</scope>
    <source>
        <strain evidence="4">cv. AG2017</strain>
        <tissue evidence="3">Leaf</tissue>
    </source>
</reference>
<dbReference type="InterPro" id="IPR050478">
    <property type="entry name" value="Ethylene_sulfur-biosynth"/>
</dbReference>